<name>A0A2S7UTZ9_9GAMM</name>
<evidence type="ECO:0000313" key="5">
    <source>
        <dbReference type="Proteomes" id="UP000239007"/>
    </source>
</evidence>
<gene>
    <name evidence="4" type="ORF">BTO11_04580</name>
</gene>
<evidence type="ECO:0000256" key="2">
    <source>
        <dbReference type="ARBA" id="ARBA00022517"/>
    </source>
</evidence>
<dbReference type="RefSeq" id="WP_105051476.1">
    <property type="nucleotide sequence ID" value="NZ_BMYG01000008.1"/>
</dbReference>
<sequence length="185" mass="20859">MTRQKKSRKVAEIRVRSKETRDEKPTENRRKKTPKGQKAGTRNSLVEEQRTAITGSNIKKDPKHGSKKPISLTVPSAKQPVEKEIIHSTNKPIGKLSKAKADKIPPDVELTDIESDETLIALVERVEDGELLAGKEAKYFNKLMDRHAELLKILGVEDEEDDALEDDVDPIEGLKSDQWDDLLDE</sequence>
<feature type="region of interest" description="Disordered" evidence="3">
    <location>
        <begin position="1"/>
        <end position="89"/>
    </location>
</feature>
<feature type="compositionally biased region" description="Basic and acidic residues" evidence="3">
    <location>
        <begin position="9"/>
        <end position="28"/>
    </location>
</feature>
<keyword evidence="5" id="KW-1185">Reference proteome</keyword>
<protein>
    <recommendedName>
        <fullName evidence="6">Der GTPase-activating protein YihI</fullName>
    </recommendedName>
</protein>
<organism evidence="4 5">
    <name type="scientific">Psychrosphaera saromensis</name>
    <dbReference type="NCBI Taxonomy" id="716813"/>
    <lineage>
        <taxon>Bacteria</taxon>
        <taxon>Pseudomonadati</taxon>
        <taxon>Pseudomonadota</taxon>
        <taxon>Gammaproteobacteria</taxon>
        <taxon>Alteromonadales</taxon>
        <taxon>Pseudoalteromonadaceae</taxon>
        <taxon>Psychrosphaera</taxon>
    </lineage>
</organism>
<keyword evidence="2" id="KW-0690">Ribosome biogenesis</keyword>
<feature type="compositionally biased region" description="Acidic residues" evidence="3">
    <location>
        <begin position="159"/>
        <end position="170"/>
    </location>
</feature>
<evidence type="ECO:0000256" key="3">
    <source>
        <dbReference type="SAM" id="MobiDB-lite"/>
    </source>
</evidence>
<accession>A0A2S7UTZ9</accession>
<evidence type="ECO:0008006" key="6">
    <source>
        <dbReference type="Google" id="ProtNLM"/>
    </source>
</evidence>
<dbReference type="AlphaFoldDB" id="A0A2S7UTZ9"/>
<feature type="region of interest" description="Disordered" evidence="3">
    <location>
        <begin position="159"/>
        <end position="185"/>
    </location>
</feature>
<dbReference type="OrthoDB" id="5677577at2"/>
<reference evidence="4 5" key="1">
    <citation type="submission" date="2016-12" db="EMBL/GenBank/DDBJ databases">
        <title>Diversity of luminous bacteria.</title>
        <authorList>
            <person name="Yoshizawa S."/>
            <person name="Kogure K."/>
        </authorList>
    </citation>
    <scope>NUCLEOTIDE SEQUENCE [LARGE SCALE GENOMIC DNA]</scope>
    <source>
        <strain evidence="4 5">SA4-48</strain>
    </source>
</reference>
<dbReference type="GO" id="GO:0042254">
    <property type="term" value="P:ribosome biogenesis"/>
    <property type="evidence" value="ECO:0007669"/>
    <property type="project" value="UniProtKB-KW"/>
</dbReference>
<dbReference type="EMBL" id="MSCH01000003">
    <property type="protein sequence ID" value="PQJ53002.1"/>
    <property type="molecule type" value="Genomic_DNA"/>
</dbReference>
<dbReference type="InterPro" id="IPR007336">
    <property type="entry name" value="YihI"/>
</dbReference>
<evidence type="ECO:0000313" key="4">
    <source>
        <dbReference type="EMBL" id="PQJ53002.1"/>
    </source>
</evidence>
<proteinExistence type="predicted"/>
<dbReference type="Proteomes" id="UP000239007">
    <property type="component" value="Unassembled WGS sequence"/>
</dbReference>
<keyword evidence="1" id="KW-0343">GTPase activation</keyword>
<evidence type="ECO:0000256" key="1">
    <source>
        <dbReference type="ARBA" id="ARBA00022468"/>
    </source>
</evidence>
<dbReference type="GO" id="GO:0005096">
    <property type="term" value="F:GTPase activator activity"/>
    <property type="evidence" value="ECO:0007669"/>
    <property type="project" value="UniProtKB-KW"/>
</dbReference>
<comment type="caution">
    <text evidence="4">The sequence shown here is derived from an EMBL/GenBank/DDBJ whole genome shotgun (WGS) entry which is preliminary data.</text>
</comment>
<dbReference type="NCBIfam" id="NF003560">
    <property type="entry name" value="PRK05244.1-1"/>
    <property type="match status" value="1"/>
</dbReference>
<dbReference type="Pfam" id="PF04220">
    <property type="entry name" value="YihI"/>
    <property type="match status" value="1"/>
</dbReference>